<proteinExistence type="predicted"/>
<organism evidence="2 3">
    <name type="scientific">Lachnospira eligens</name>
    <dbReference type="NCBI Taxonomy" id="39485"/>
    <lineage>
        <taxon>Bacteria</taxon>
        <taxon>Bacillati</taxon>
        <taxon>Bacillota</taxon>
        <taxon>Clostridia</taxon>
        <taxon>Lachnospirales</taxon>
        <taxon>Lachnospiraceae</taxon>
        <taxon>Lachnospira</taxon>
    </lineage>
</organism>
<evidence type="ECO:0000313" key="1">
    <source>
        <dbReference type="EMBL" id="RHC13254.1"/>
    </source>
</evidence>
<dbReference type="Proteomes" id="UP000285201">
    <property type="component" value="Unassembled WGS sequence"/>
</dbReference>
<protein>
    <submittedName>
        <fullName evidence="2">Uncharacterized protein</fullName>
    </submittedName>
</protein>
<evidence type="ECO:0000313" key="4">
    <source>
        <dbReference type="Proteomes" id="UP000285844"/>
    </source>
</evidence>
<sequence length="298" mass="34118">MEYKEFVEYIKMNAGYIAGEGGNITINHVIKNNGCEMDGLVIMEKGKDIAPTIYLDSFYELYTNGENIKNIIRQIELIYEQNKNNVTFDVNILKHFDTIKDKIVYKVVNYRSNEKLLEQVPHKRILDLAVVFYCLLDNEYGRSATALIYNNNLKNWNVTIDDVYKAALKNTPDLLHSKISSMAALFEKCGVNVDGEEVDLKDYVPSDMYVLTNESKLNGAACILYENVLYDFAQKLGADLYILPSSVHEVILLPKLSMFEKDELVNMVKEVNTEGVAADEVLSDHVYEYNRTERLITM</sequence>
<evidence type="ECO:0000313" key="3">
    <source>
        <dbReference type="Proteomes" id="UP000285201"/>
    </source>
</evidence>
<dbReference type="EMBL" id="QROY01000002">
    <property type="protein sequence ID" value="RHL71239.1"/>
    <property type="molecule type" value="Genomic_DNA"/>
</dbReference>
<dbReference type="AlphaFoldDB" id="A0A415MF60"/>
<reference evidence="3 4" key="1">
    <citation type="submission" date="2018-08" db="EMBL/GenBank/DDBJ databases">
        <title>A genome reference for cultivated species of the human gut microbiota.</title>
        <authorList>
            <person name="Zou Y."/>
            <person name="Xue W."/>
            <person name="Luo G."/>
        </authorList>
    </citation>
    <scope>NUCLEOTIDE SEQUENCE [LARGE SCALE GENOMIC DNA]</scope>
    <source>
        <strain evidence="2 3">AF36-7BH</strain>
        <strain evidence="1 4">AM37-3BH</strain>
    </source>
</reference>
<dbReference type="Pfam" id="PF18941">
    <property type="entry name" value="DUF5688"/>
    <property type="match status" value="1"/>
</dbReference>
<dbReference type="Proteomes" id="UP000285844">
    <property type="component" value="Unassembled WGS sequence"/>
</dbReference>
<dbReference type="InterPro" id="IPR043743">
    <property type="entry name" value="DUF5688"/>
</dbReference>
<gene>
    <name evidence="2" type="ORF">DW007_03600</name>
    <name evidence="1" type="ORF">DW858_07950</name>
</gene>
<accession>A0A415MF60</accession>
<name>A0A415MF60_9FIRM</name>
<dbReference type="EMBL" id="QSHM01000007">
    <property type="protein sequence ID" value="RHC13254.1"/>
    <property type="molecule type" value="Genomic_DNA"/>
</dbReference>
<comment type="caution">
    <text evidence="2">The sequence shown here is derived from an EMBL/GenBank/DDBJ whole genome shotgun (WGS) entry which is preliminary data.</text>
</comment>
<dbReference type="RefSeq" id="WP_118362702.1">
    <property type="nucleotide sequence ID" value="NZ_DAWEPM010000001.1"/>
</dbReference>
<evidence type="ECO:0000313" key="2">
    <source>
        <dbReference type="EMBL" id="RHL71239.1"/>
    </source>
</evidence>